<dbReference type="InterPro" id="IPR011642">
    <property type="entry name" value="Gate_dom"/>
</dbReference>
<dbReference type="Pfam" id="PF07670">
    <property type="entry name" value="Gate"/>
    <property type="match status" value="2"/>
</dbReference>
<evidence type="ECO:0000256" key="1">
    <source>
        <dbReference type="SAM" id="Phobius"/>
    </source>
</evidence>
<evidence type="ECO:0000313" key="5">
    <source>
        <dbReference type="Proteomes" id="UP000185779"/>
    </source>
</evidence>
<evidence type="ECO:0000313" key="3">
    <source>
        <dbReference type="EMBL" id="HEC57852.1"/>
    </source>
</evidence>
<evidence type="ECO:0000313" key="4">
    <source>
        <dbReference type="EMBL" id="OFV66408.1"/>
    </source>
</evidence>
<feature type="transmembrane region" description="Helical" evidence="1">
    <location>
        <begin position="249"/>
        <end position="268"/>
    </location>
</feature>
<feature type="transmembrane region" description="Helical" evidence="1">
    <location>
        <begin position="6"/>
        <end position="24"/>
    </location>
</feature>
<feature type="transmembrane region" description="Helical" evidence="1">
    <location>
        <begin position="177"/>
        <end position="196"/>
    </location>
</feature>
<proteinExistence type="predicted"/>
<feature type="transmembrane region" description="Helical" evidence="1">
    <location>
        <begin position="105"/>
        <end position="135"/>
    </location>
</feature>
<comment type="caution">
    <text evidence="4">The sequence shown here is derived from an EMBL/GenBank/DDBJ whole genome shotgun (WGS) entry which is preliminary data.</text>
</comment>
<keyword evidence="5" id="KW-1185">Reference proteome</keyword>
<dbReference type="Proteomes" id="UP000885936">
    <property type="component" value="Unassembled WGS sequence"/>
</dbReference>
<dbReference type="InterPro" id="IPR038880">
    <property type="entry name" value="MJ0871-like"/>
</dbReference>
<dbReference type="EMBL" id="LYOR01000002">
    <property type="protein sequence ID" value="OFV66408.1"/>
    <property type="molecule type" value="Genomic_DNA"/>
</dbReference>
<feature type="domain" description="Nucleoside transporter/FeoB GTPase Gate" evidence="2">
    <location>
        <begin position="12"/>
        <end position="96"/>
    </location>
</feature>
<evidence type="ECO:0000259" key="2">
    <source>
        <dbReference type="Pfam" id="PF07670"/>
    </source>
</evidence>
<dbReference type="AlphaFoldDB" id="A0A1F2P5E6"/>
<feature type="transmembrane region" description="Helical" evidence="1">
    <location>
        <begin position="280"/>
        <end position="306"/>
    </location>
</feature>
<reference evidence="3" key="2">
    <citation type="journal article" date="2020" name="mSystems">
        <title>Genome- and Community-Level Interaction Insights into Carbon Utilization and Element Cycling Functions of Hydrothermarchaeota in Hydrothermal Sediment.</title>
        <authorList>
            <person name="Zhou Z."/>
            <person name="Liu Y."/>
            <person name="Xu W."/>
            <person name="Pan J."/>
            <person name="Luo Z.H."/>
            <person name="Li M."/>
        </authorList>
    </citation>
    <scope>NUCLEOTIDE SEQUENCE [LARGE SCALE GENOMIC DNA]</scope>
    <source>
        <strain evidence="3">HyVt-386</strain>
    </source>
</reference>
<reference evidence="4 5" key="1">
    <citation type="submission" date="2016-05" db="EMBL/GenBank/DDBJ databases">
        <title>Microbial consortia oxidize butane by reversing methanogenesis.</title>
        <authorList>
            <person name="Laso-Perez R."/>
            <person name="Richter M."/>
            <person name="Wegener G."/>
            <person name="Musat F."/>
        </authorList>
    </citation>
    <scope>NUCLEOTIDE SEQUENCE [LARGE SCALE GENOMIC DNA]</scope>
    <source>
        <strain evidence="4">BOX1</strain>
    </source>
</reference>
<keyword evidence="1" id="KW-0472">Membrane</keyword>
<accession>A0A1F2P5E6</accession>
<keyword evidence="1" id="KW-0812">Transmembrane</keyword>
<dbReference type="Proteomes" id="UP000185779">
    <property type="component" value="Unassembled WGS sequence"/>
</dbReference>
<dbReference type="STRING" id="1839936.SBU_000375"/>
<keyword evidence="1" id="KW-1133">Transmembrane helix</keyword>
<protein>
    <submittedName>
        <fullName evidence="4">Nucleoside recognition protein</fullName>
    </submittedName>
</protein>
<dbReference type="PANTHER" id="PTHR38139:SF1">
    <property type="entry name" value="NUCLEOSIDE TRANSPORTER_FEOB GTPASE GATE DOMAIN-CONTAINING PROTEIN"/>
    <property type="match status" value="1"/>
</dbReference>
<organism evidence="4 5">
    <name type="scientific">Candidatus Syntropharchaeum butanivorans</name>
    <dbReference type="NCBI Taxonomy" id="1839936"/>
    <lineage>
        <taxon>Archaea</taxon>
        <taxon>Methanobacteriati</taxon>
        <taxon>Methanobacteriota</taxon>
        <taxon>Stenosarchaea group</taxon>
        <taxon>Methanomicrobia</taxon>
        <taxon>Methanosarcinales</taxon>
        <taxon>ANME-2 cluster</taxon>
        <taxon>Candidatus Syntropharchaeum</taxon>
    </lineage>
</organism>
<name>A0A1F2P5E6_9EURY</name>
<gene>
    <name evidence="3" type="ORF">ENI32_08315</name>
    <name evidence="4" type="ORF">SBU_000375</name>
</gene>
<feature type="domain" description="Nucleoside transporter/FeoB GTPase Gate" evidence="2">
    <location>
        <begin position="175"/>
        <end position="263"/>
    </location>
</feature>
<sequence length="307" mass="33269">MLIRYLVQSVILVTLGVILGNIIAETNILSRLTPVIKPLCRASNLPEECIISLLTTLVSSTAGKSELAAFYRGGAITGREALITTVMGTFPVVLGESLMRVQAPLAIVILGPVVGGIYILLNLFSAFIQTIWALIYSKVVLNPRAISAENSRSERMSMTRETVRKGLKASYSTLKKTIPLLVITIVLVGFLLDHGLMDIISGFFDPLLRFLGIPGECAAALAGQFIHYSVGYAVLGSFLAEGVITRKEAILTLLIGSMIVISLIYLRYSISMYISLFGRLGLRIAVINYASSMVAKLITIGLVLWLM</sequence>
<dbReference type="EMBL" id="DRIE01000134">
    <property type="protein sequence ID" value="HEC57852.1"/>
    <property type="molecule type" value="Genomic_DNA"/>
</dbReference>
<dbReference type="PANTHER" id="PTHR38139">
    <property type="entry name" value="GATE DOMAIN-CONTAINING PROTEIN"/>
    <property type="match status" value="1"/>
</dbReference>